<dbReference type="PROSITE" id="PS50887">
    <property type="entry name" value="GGDEF"/>
    <property type="match status" value="1"/>
</dbReference>
<accession>A0A0B3XXN0</accession>
<dbReference type="InterPro" id="IPR050469">
    <property type="entry name" value="Diguanylate_Cyclase"/>
</dbReference>
<feature type="transmembrane region" description="Helical" evidence="3">
    <location>
        <begin position="15"/>
        <end position="36"/>
    </location>
</feature>
<dbReference type="InterPro" id="IPR029787">
    <property type="entry name" value="Nucleotide_cyclase"/>
</dbReference>
<evidence type="ECO:0000313" key="5">
    <source>
        <dbReference type="EMBL" id="KHT44165.1"/>
    </source>
</evidence>
<dbReference type="NCBIfam" id="TIGR00254">
    <property type="entry name" value="GGDEF"/>
    <property type="match status" value="1"/>
</dbReference>
<comment type="catalytic activity">
    <reaction evidence="2">
        <text>2 GTP = 3',3'-c-di-GMP + 2 diphosphate</text>
        <dbReference type="Rhea" id="RHEA:24898"/>
        <dbReference type="ChEBI" id="CHEBI:33019"/>
        <dbReference type="ChEBI" id="CHEBI:37565"/>
        <dbReference type="ChEBI" id="CHEBI:58805"/>
        <dbReference type="EC" id="2.7.7.65"/>
    </reaction>
</comment>
<dbReference type="InterPro" id="IPR043128">
    <property type="entry name" value="Rev_trsase/Diguanyl_cyclase"/>
</dbReference>
<dbReference type="GO" id="GO:0052621">
    <property type="term" value="F:diguanylate cyclase activity"/>
    <property type="evidence" value="ECO:0007669"/>
    <property type="project" value="UniProtKB-EC"/>
</dbReference>
<keyword evidence="3" id="KW-0812">Transmembrane</keyword>
<keyword evidence="6" id="KW-1185">Reference proteome</keyword>
<name>A0A0B3XXN0_9ALTE</name>
<evidence type="ECO:0000256" key="1">
    <source>
        <dbReference type="ARBA" id="ARBA00012528"/>
    </source>
</evidence>
<dbReference type="CDD" id="cd01949">
    <property type="entry name" value="GGDEF"/>
    <property type="match status" value="1"/>
</dbReference>
<dbReference type="PANTHER" id="PTHR45138:SF9">
    <property type="entry name" value="DIGUANYLATE CYCLASE DGCM-RELATED"/>
    <property type="match status" value="1"/>
</dbReference>
<protein>
    <recommendedName>
        <fullName evidence="1">diguanylate cyclase</fullName>
        <ecNumber evidence="1">2.7.7.65</ecNumber>
    </recommendedName>
</protein>
<keyword evidence="3" id="KW-1133">Transmembrane helix</keyword>
<dbReference type="Pfam" id="PF00990">
    <property type="entry name" value="GGDEF"/>
    <property type="match status" value="1"/>
</dbReference>
<dbReference type="GO" id="GO:1902201">
    <property type="term" value="P:negative regulation of bacterial-type flagellum-dependent cell motility"/>
    <property type="evidence" value="ECO:0007669"/>
    <property type="project" value="TreeGrafter"/>
</dbReference>
<dbReference type="AlphaFoldDB" id="A0A0B3XXN0"/>
<comment type="caution">
    <text evidence="5">The sequence shown here is derived from an EMBL/GenBank/DDBJ whole genome shotgun (WGS) entry which is preliminary data.</text>
</comment>
<sequence>MFTFTNSTQFRHHKLWLVFTFCVVTLAVCLAFMFGNAKESTVISGLDIVGEGSIAFLTLAWMLAALASRPPGKVTSLLTVGLGFFLFSVSLDFLDEFFHYPEEAYWLSMIESYPAAVGMVVMTAALYQWHLEQRALNLQLRRREWDVRDHDAIDPITQLYRAEYWKAQINKLQHSGKSAVIAIIDINNFSKFNQKYGYTEGDRYLHDIAQLVVMNLRQQDLACRYAGDRFAILMPDVSPMQADVILNDIKVSIQHLAFRHSLNANAIYTTARSTQVTLLPNQRLATVLNTMLFELERSHDSAA</sequence>
<dbReference type="InterPro" id="IPR000160">
    <property type="entry name" value="GGDEF_dom"/>
</dbReference>
<evidence type="ECO:0000256" key="3">
    <source>
        <dbReference type="SAM" id="Phobius"/>
    </source>
</evidence>
<dbReference type="OrthoDB" id="5914567at2"/>
<evidence type="ECO:0000259" key="4">
    <source>
        <dbReference type="PROSITE" id="PS50887"/>
    </source>
</evidence>
<dbReference type="EMBL" id="JWLW01000067">
    <property type="protein sequence ID" value="KHT44165.1"/>
    <property type="molecule type" value="Genomic_DNA"/>
</dbReference>
<gene>
    <name evidence="5" type="ORF">RJ41_18220</name>
</gene>
<dbReference type="GO" id="GO:0005886">
    <property type="term" value="C:plasma membrane"/>
    <property type="evidence" value="ECO:0007669"/>
    <property type="project" value="TreeGrafter"/>
</dbReference>
<evidence type="ECO:0000313" key="6">
    <source>
        <dbReference type="Proteomes" id="UP000031197"/>
    </source>
</evidence>
<dbReference type="Proteomes" id="UP000031197">
    <property type="component" value="Unassembled WGS sequence"/>
</dbReference>
<feature type="transmembrane region" description="Helical" evidence="3">
    <location>
        <begin position="74"/>
        <end position="93"/>
    </location>
</feature>
<evidence type="ECO:0000256" key="2">
    <source>
        <dbReference type="ARBA" id="ARBA00034247"/>
    </source>
</evidence>
<feature type="transmembrane region" description="Helical" evidence="3">
    <location>
        <begin position="48"/>
        <end position="67"/>
    </location>
</feature>
<reference evidence="5 6" key="1">
    <citation type="submission" date="2014-12" db="EMBL/GenBank/DDBJ databases">
        <title>Genome sequencing of Alteromonas marina AD001.</title>
        <authorList>
            <person name="Adrian T.G.S."/>
            <person name="Chan K.G."/>
        </authorList>
    </citation>
    <scope>NUCLEOTIDE SEQUENCE [LARGE SCALE GENOMIC DNA]</scope>
    <source>
        <strain evidence="5 6">AD001</strain>
    </source>
</reference>
<proteinExistence type="predicted"/>
<feature type="domain" description="GGDEF" evidence="4">
    <location>
        <begin position="177"/>
        <end position="303"/>
    </location>
</feature>
<dbReference type="SMART" id="SM00267">
    <property type="entry name" value="GGDEF"/>
    <property type="match status" value="1"/>
</dbReference>
<dbReference type="PANTHER" id="PTHR45138">
    <property type="entry name" value="REGULATORY COMPONENTS OF SENSORY TRANSDUCTION SYSTEM"/>
    <property type="match status" value="1"/>
</dbReference>
<keyword evidence="3" id="KW-0472">Membrane</keyword>
<dbReference type="EC" id="2.7.7.65" evidence="1"/>
<dbReference type="SUPFAM" id="SSF55073">
    <property type="entry name" value="Nucleotide cyclase"/>
    <property type="match status" value="1"/>
</dbReference>
<feature type="transmembrane region" description="Helical" evidence="3">
    <location>
        <begin position="113"/>
        <end position="131"/>
    </location>
</feature>
<dbReference type="GO" id="GO:0043709">
    <property type="term" value="P:cell adhesion involved in single-species biofilm formation"/>
    <property type="evidence" value="ECO:0007669"/>
    <property type="project" value="TreeGrafter"/>
</dbReference>
<organism evidence="5 6">
    <name type="scientific">Alteromonas marina</name>
    <dbReference type="NCBI Taxonomy" id="203795"/>
    <lineage>
        <taxon>Bacteria</taxon>
        <taxon>Pseudomonadati</taxon>
        <taxon>Pseudomonadota</taxon>
        <taxon>Gammaproteobacteria</taxon>
        <taxon>Alteromonadales</taxon>
        <taxon>Alteromonadaceae</taxon>
        <taxon>Alteromonas/Salinimonas group</taxon>
        <taxon>Alteromonas</taxon>
    </lineage>
</organism>
<dbReference type="Gene3D" id="3.30.70.270">
    <property type="match status" value="1"/>
</dbReference>
<dbReference type="RefSeq" id="WP_039223881.1">
    <property type="nucleotide sequence ID" value="NZ_JWLW01000067.1"/>
</dbReference>